<dbReference type="Gene3D" id="3.10.10.10">
    <property type="entry name" value="HIV Type 1 Reverse Transcriptase, subunit A, domain 1"/>
    <property type="match status" value="1"/>
</dbReference>
<dbReference type="InterPro" id="IPR036397">
    <property type="entry name" value="RNaseH_sf"/>
</dbReference>
<dbReference type="InterPro" id="IPR041577">
    <property type="entry name" value="RT_RNaseH_2"/>
</dbReference>
<dbReference type="EMBL" id="LSMT01000110">
    <property type="protein sequence ID" value="PFX27123.1"/>
    <property type="molecule type" value="Genomic_DNA"/>
</dbReference>
<feature type="domain" description="Reverse transcriptase" evidence="2">
    <location>
        <begin position="1"/>
        <end position="185"/>
    </location>
</feature>
<evidence type="ECO:0000313" key="3">
    <source>
        <dbReference type="EMBL" id="PFX27123.1"/>
    </source>
</evidence>
<dbReference type="CDD" id="cd01650">
    <property type="entry name" value="RT_nLTR_like"/>
    <property type="match status" value="1"/>
</dbReference>
<name>A0A2B4SDJ0_STYPI</name>
<organism evidence="3 4">
    <name type="scientific">Stylophora pistillata</name>
    <name type="common">Smooth cauliflower coral</name>
    <dbReference type="NCBI Taxonomy" id="50429"/>
    <lineage>
        <taxon>Eukaryota</taxon>
        <taxon>Metazoa</taxon>
        <taxon>Cnidaria</taxon>
        <taxon>Anthozoa</taxon>
        <taxon>Hexacorallia</taxon>
        <taxon>Scleractinia</taxon>
        <taxon>Astrocoeniina</taxon>
        <taxon>Pocilloporidae</taxon>
        <taxon>Stylophora</taxon>
    </lineage>
</organism>
<dbReference type="InterPro" id="IPR043128">
    <property type="entry name" value="Rev_trsase/Diguanyl_cyclase"/>
</dbReference>
<dbReference type="AlphaFoldDB" id="A0A2B4SDJ0"/>
<dbReference type="InterPro" id="IPR000477">
    <property type="entry name" value="RT_dom"/>
</dbReference>
<dbReference type="Gene3D" id="3.30.420.10">
    <property type="entry name" value="Ribonuclease H-like superfamily/Ribonuclease H"/>
    <property type="match status" value="1"/>
</dbReference>
<dbReference type="Pfam" id="PF17919">
    <property type="entry name" value="RT_RNaseH_2"/>
    <property type="match status" value="1"/>
</dbReference>
<dbReference type="SUPFAM" id="SSF56672">
    <property type="entry name" value="DNA/RNA polymerases"/>
    <property type="match status" value="2"/>
</dbReference>
<accession>A0A2B4SDJ0</accession>
<proteinExistence type="predicted"/>
<dbReference type="GO" id="GO:0006259">
    <property type="term" value="P:DNA metabolic process"/>
    <property type="evidence" value="ECO:0007669"/>
    <property type="project" value="UniProtKB-ARBA"/>
</dbReference>
<dbReference type="Pfam" id="PF00078">
    <property type="entry name" value="RVT_1"/>
    <property type="match status" value="1"/>
</dbReference>
<comment type="caution">
    <text evidence="3">The sequence shown here is derived from an EMBL/GenBank/DDBJ whole genome shotgun (WGS) entry which is preliminary data.</text>
</comment>
<dbReference type="Proteomes" id="UP000225706">
    <property type="component" value="Unassembled WGS sequence"/>
</dbReference>
<dbReference type="Gene3D" id="3.30.70.270">
    <property type="match status" value="2"/>
</dbReference>
<protein>
    <submittedName>
        <fullName evidence="3">Retrovirus-related Pol polyprotein</fullName>
    </submittedName>
</protein>
<keyword evidence="4" id="KW-1185">Reference proteome</keyword>
<dbReference type="InterPro" id="IPR050951">
    <property type="entry name" value="Retrovirus_Pol_polyprotein"/>
</dbReference>
<dbReference type="OrthoDB" id="5988990at2759"/>
<dbReference type="FunFam" id="3.30.70.270:FF:000023">
    <property type="entry name" value="Pol"/>
    <property type="match status" value="1"/>
</dbReference>
<evidence type="ECO:0000313" key="4">
    <source>
        <dbReference type="Proteomes" id="UP000225706"/>
    </source>
</evidence>
<dbReference type="InterPro" id="IPR012337">
    <property type="entry name" value="RNaseH-like_sf"/>
</dbReference>
<sequence>MTEDWRRSLDKREAVIAVALDLSKAFDSINHNLLLAKLKAYGSSPSALNLISYYLLGRRQRVKLSGVCSSYSEVMVGIPQGSLLGPLLFNIYINDLNYAIPDVSLRLYADDTTMYASDVSPMVLEFVVNNGLERLSSWFRENHLVINNTKTQAVPIGPCKYSYDLAIHSSVIETLPSIKILGVELDSMLSFKDHITKQLQKKSVPATFIVVKGKTKGEMLLGCDTAMELGVLKILNNIDKEDKKLRPVVADIVSEYDCLFHGIGKHKHAKVKIRVDESVTPVAQPKKAAGEIRICVDMRKPNEPMLGVKREFPTVEDILQELNGAVKFSKLDLNHGYHQLELDVGSRHLTTFFTPQGLKRYTRINFGTVIVQEVFYEEVKKTIAAEGISSNPVKVQALREAERPYNAEEVRSFLGMADYSARFVKNFSTLAAPLRELTRSNVKWRWAEREKETFMKIKNSLLDNATLAYYEVGAETEVIVDACPVGLGAMLTQNKKDGHRPVTYITRSLSSVKQRYNQTEREALAIRWAYERLPVWLPGMDRMTEDIVRSCLPCQAVTQQKSKEPLQMTKLPERPWLKISLQFSGPYPSGEYCLIVVDDYSRYPVVELVSTTSAVAVIPRLDKIFSMFGIPEECKSPYYRLFGGREMRGKIPQFNLNSEENPEVRQKEAFARQKMKMYADKKANAKPSPIREGDTVLLRQEKKNKLSTAFEGIPYTMFQRKGSMVTAERTTDGRMVTGNTNRGPQELPTSDK</sequence>
<evidence type="ECO:0000259" key="2">
    <source>
        <dbReference type="PROSITE" id="PS50878"/>
    </source>
</evidence>
<dbReference type="PANTHER" id="PTHR37984:SF11">
    <property type="entry name" value="INTEGRASE CATALYTIC DOMAIN-CONTAINING PROTEIN"/>
    <property type="match status" value="1"/>
</dbReference>
<dbReference type="PANTHER" id="PTHR37984">
    <property type="entry name" value="PROTEIN CBG26694"/>
    <property type="match status" value="1"/>
</dbReference>
<feature type="region of interest" description="Disordered" evidence="1">
    <location>
        <begin position="722"/>
        <end position="752"/>
    </location>
</feature>
<gene>
    <name evidence="3" type="primary">POL</name>
    <name evidence="3" type="ORF">AWC38_SpisGene8196</name>
</gene>
<reference evidence="4" key="1">
    <citation type="journal article" date="2017" name="bioRxiv">
        <title>Comparative analysis of the genomes of Stylophora pistillata and Acropora digitifera provides evidence for extensive differences between species of corals.</title>
        <authorList>
            <person name="Voolstra C.R."/>
            <person name="Li Y."/>
            <person name="Liew Y.J."/>
            <person name="Baumgarten S."/>
            <person name="Zoccola D."/>
            <person name="Flot J.-F."/>
            <person name="Tambutte S."/>
            <person name="Allemand D."/>
            <person name="Aranda M."/>
        </authorList>
    </citation>
    <scope>NUCLEOTIDE SEQUENCE [LARGE SCALE GENOMIC DNA]</scope>
</reference>
<evidence type="ECO:0000256" key="1">
    <source>
        <dbReference type="SAM" id="MobiDB-lite"/>
    </source>
</evidence>
<dbReference type="PROSITE" id="PS50878">
    <property type="entry name" value="RT_POL"/>
    <property type="match status" value="1"/>
</dbReference>
<dbReference type="GO" id="GO:0003676">
    <property type="term" value="F:nucleic acid binding"/>
    <property type="evidence" value="ECO:0007669"/>
    <property type="project" value="InterPro"/>
</dbReference>
<dbReference type="SUPFAM" id="SSF53098">
    <property type="entry name" value="Ribonuclease H-like"/>
    <property type="match status" value="1"/>
</dbReference>
<dbReference type="InterPro" id="IPR043502">
    <property type="entry name" value="DNA/RNA_pol_sf"/>
</dbReference>